<name>A0A2I8VR98_9EURY</name>
<evidence type="ECO:0000313" key="4">
    <source>
        <dbReference type="Proteomes" id="UP000236584"/>
    </source>
</evidence>
<keyword evidence="2" id="KW-1133">Transmembrane helix</keyword>
<dbReference type="KEGG" id="srub:C2R22_23155"/>
<feature type="compositionally biased region" description="Polar residues" evidence="1">
    <location>
        <begin position="163"/>
        <end position="173"/>
    </location>
</feature>
<dbReference type="EMBL" id="CP026311">
    <property type="protein sequence ID" value="AUV84437.1"/>
    <property type="molecule type" value="Genomic_DNA"/>
</dbReference>
<feature type="transmembrane region" description="Helical" evidence="2">
    <location>
        <begin position="36"/>
        <end position="64"/>
    </location>
</feature>
<dbReference type="GeneID" id="35595057"/>
<protein>
    <submittedName>
        <fullName evidence="3">Uncharacterized protein</fullName>
    </submittedName>
</protein>
<sequence length="173" mass="18683">MSKDVPMASHLLSSKVFGVSARKLAESLGPPLIVPIILYAIGLPLLVTAPFVILGGIAGIIIYTRTPEGQRPIRFAAAMARHFRGRTEYLWKPPEAGDHDIASREPFEGWITERPDPAASESESVSENEGGNESYRSDTVDRELTVNTDSDADAGPASEWPAATTTLGETYND</sequence>
<keyword evidence="2" id="KW-0812">Transmembrane</keyword>
<dbReference type="OrthoDB" id="342272at2157"/>
<keyword evidence="4" id="KW-1185">Reference proteome</keyword>
<proteinExistence type="predicted"/>
<dbReference type="RefSeq" id="WP_103428118.1">
    <property type="nucleotide sequence ID" value="NZ_CP026311.1"/>
</dbReference>
<keyword evidence="3" id="KW-0614">Plasmid</keyword>
<accession>A0A2I8VR98</accession>
<dbReference type="Proteomes" id="UP000236584">
    <property type="component" value="Plasmid unnamed2"/>
</dbReference>
<evidence type="ECO:0000256" key="1">
    <source>
        <dbReference type="SAM" id="MobiDB-lite"/>
    </source>
</evidence>
<keyword evidence="2" id="KW-0472">Membrane</keyword>
<feature type="compositionally biased region" description="Low complexity" evidence="1">
    <location>
        <begin position="120"/>
        <end position="134"/>
    </location>
</feature>
<reference evidence="3 4" key="1">
    <citation type="submission" date="2018-01" db="EMBL/GenBank/DDBJ databases">
        <title>Complete genome sequence of Salinigranum rubrum GX10T, an extremely halophilic archaeon isolated from a marine solar saltern.</title>
        <authorList>
            <person name="Han S."/>
        </authorList>
    </citation>
    <scope>NUCLEOTIDE SEQUENCE [LARGE SCALE GENOMIC DNA]</scope>
    <source>
        <strain evidence="3 4">GX10</strain>
        <plasmid evidence="4">Plasmid unnamed2</plasmid>
    </source>
</reference>
<geneLocation type="plasmid" evidence="3">
    <name>unnamed2</name>
</geneLocation>
<gene>
    <name evidence="3" type="ORF">C2R22_23155</name>
</gene>
<dbReference type="AlphaFoldDB" id="A0A2I8VR98"/>
<organism evidence="3 4">
    <name type="scientific">Salinigranum rubrum</name>
    <dbReference type="NCBI Taxonomy" id="755307"/>
    <lineage>
        <taxon>Archaea</taxon>
        <taxon>Methanobacteriati</taxon>
        <taxon>Methanobacteriota</taxon>
        <taxon>Stenosarchaea group</taxon>
        <taxon>Halobacteria</taxon>
        <taxon>Halobacteriales</taxon>
        <taxon>Haloferacaceae</taxon>
        <taxon>Salinigranum</taxon>
    </lineage>
</organism>
<evidence type="ECO:0000256" key="2">
    <source>
        <dbReference type="SAM" id="Phobius"/>
    </source>
</evidence>
<evidence type="ECO:0000313" key="3">
    <source>
        <dbReference type="EMBL" id="AUV84437.1"/>
    </source>
</evidence>
<feature type="compositionally biased region" description="Basic and acidic residues" evidence="1">
    <location>
        <begin position="135"/>
        <end position="144"/>
    </location>
</feature>
<feature type="region of interest" description="Disordered" evidence="1">
    <location>
        <begin position="111"/>
        <end position="173"/>
    </location>
</feature>